<evidence type="ECO:0000313" key="2">
    <source>
        <dbReference type="EMBL" id="KAF9968514.1"/>
    </source>
</evidence>
<dbReference type="EMBL" id="JAAAHY010000018">
    <property type="protein sequence ID" value="KAF9968514.1"/>
    <property type="molecule type" value="Genomic_DNA"/>
</dbReference>
<keyword evidence="3" id="KW-1185">Reference proteome</keyword>
<organism evidence="2 3">
    <name type="scientific">Mortierella alpina</name>
    <name type="common">Oleaginous fungus</name>
    <name type="synonym">Mortierella renispora</name>
    <dbReference type="NCBI Taxonomy" id="64518"/>
    <lineage>
        <taxon>Eukaryota</taxon>
        <taxon>Fungi</taxon>
        <taxon>Fungi incertae sedis</taxon>
        <taxon>Mucoromycota</taxon>
        <taxon>Mortierellomycotina</taxon>
        <taxon>Mortierellomycetes</taxon>
        <taxon>Mortierellales</taxon>
        <taxon>Mortierellaceae</taxon>
        <taxon>Mortierella</taxon>
    </lineage>
</organism>
<dbReference type="Proteomes" id="UP000738359">
    <property type="component" value="Unassembled WGS sequence"/>
</dbReference>
<dbReference type="AlphaFoldDB" id="A0A9P6JET4"/>
<name>A0A9P6JET4_MORAP</name>
<comment type="caution">
    <text evidence="2">The sequence shown here is derived from an EMBL/GenBank/DDBJ whole genome shotgun (WGS) entry which is preliminary data.</text>
</comment>
<protein>
    <submittedName>
        <fullName evidence="2">Uncharacterized protein</fullName>
    </submittedName>
</protein>
<dbReference type="OrthoDB" id="2445581at2759"/>
<evidence type="ECO:0000256" key="1">
    <source>
        <dbReference type="SAM" id="MobiDB-lite"/>
    </source>
</evidence>
<sequence>MPTTSSKALHSAFASRTTSSAPATPTIPIPPQCQPCHGPNSTYPSMVCYKNTQCVPQAYLCDTISNPCTDSDGEPDSDDPILCSQDQLCVPRSYLPYPSPGYGKVQPTDSCLSGGYYSLYGSTKKYTKSCVEPFVDRPTLCEPWEYASQSSCYLSTCGEPNLNCEPPFVCKKTHPSDPYGLCSNPNDPSGNPAGAAGTSGGGSITDRYSSKDYLIQGLLIGACSLAIGGITEHGGGLPPSP</sequence>
<accession>A0A9P6JET4</accession>
<reference evidence="2" key="1">
    <citation type="journal article" date="2020" name="Fungal Divers.">
        <title>Resolving the Mortierellaceae phylogeny through synthesis of multi-gene phylogenetics and phylogenomics.</title>
        <authorList>
            <person name="Vandepol N."/>
            <person name="Liber J."/>
            <person name="Desiro A."/>
            <person name="Na H."/>
            <person name="Kennedy M."/>
            <person name="Barry K."/>
            <person name="Grigoriev I.V."/>
            <person name="Miller A.N."/>
            <person name="O'Donnell K."/>
            <person name="Stajich J.E."/>
            <person name="Bonito G."/>
        </authorList>
    </citation>
    <scope>NUCLEOTIDE SEQUENCE</scope>
    <source>
        <strain evidence="2">CK1249</strain>
    </source>
</reference>
<feature type="region of interest" description="Disordered" evidence="1">
    <location>
        <begin position="181"/>
        <end position="201"/>
    </location>
</feature>
<gene>
    <name evidence="2" type="ORF">BGZ70_003075</name>
</gene>
<proteinExistence type="predicted"/>
<evidence type="ECO:0000313" key="3">
    <source>
        <dbReference type="Proteomes" id="UP000738359"/>
    </source>
</evidence>
<feature type="region of interest" description="Disordered" evidence="1">
    <location>
        <begin position="1"/>
        <end position="26"/>
    </location>
</feature>